<name>A0A2P8I0F4_SACCR</name>
<feature type="domain" description="ABC transmembrane type-1" evidence="9">
    <location>
        <begin position="24"/>
        <end position="306"/>
    </location>
</feature>
<accession>A0A2P8I0F4</accession>
<dbReference type="GO" id="GO:0015421">
    <property type="term" value="F:ABC-type oligopeptide transporter activity"/>
    <property type="evidence" value="ECO:0007669"/>
    <property type="project" value="TreeGrafter"/>
</dbReference>
<feature type="transmembrane region" description="Helical" evidence="7">
    <location>
        <begin position="246"/>
        <end position="267"/>
    </location>
</feature>
<evidence type="ECO:0000256" key="7">
    <source>
        <dbReference type="SAM" id="Phobius"/>
    </source>
</evidence>
<evidence type="ECO:0000259" key="9">
    <source>
        <dbReference type="PROSITE" id="PS50929"/>
    </source>
</evidence>
<dbReference type="SUPFAM" id="SSF90123">
    <property type="entry name" value="ABC transporter transmembrane region"/>
    <property type="match status" value="1"/>
</dbReference>
<dbReference type="InterPro" id="IPR039421">
    <property type="entry name" value="Type_1_exporter"/>
</dbReference>
<evidence type="ECO:0000256" key="3">
    <source>
        <dbReference type="ARBA" id="ARBA00022741"/>
    </source>
</evidence>
<keyword evidence="3" id="KW-0547">Nucleotide-binding</keyword>
<dbReference type="PROSITE" id="PS50893">
    <property type="entry name" value="ABC_TRANSPORTER_2"/>
    <property type="match status" value="1"/>
</dbReference>
<organism evidence="10 11">
    <name type="scientific">Saccharothrix carnea</name>
    <dbReference type="NCBI Taxonomy" id="1280637"/>
    <lineage>
        <taxon>Bacteria</taxon>
        <taxon>Bacillati</taxon>
        <taxon>Actinomycetota</taxon>
        <taxon>Actinomycetes</taxon>
        <taxon>Pseudonocardiales</taxon>
        <taxon>Pseudonocardiaceae</taxon>
        <taxon>Saccharothrix</taxon>
    </lineage>
</organism>
<evidence type="ECO:0000256" key="4">
    <source>
        <dbReference type="ARBA" id="ARBA00022840"/>
    </source>
</evidence>
<keyword evidence="4 10" id="KW-0067">ATP-binding</keyword>
<dbReference type="PANTHER" id="PTHR43394:SF1">
    <property type="entry name" value="ATP-BINDING CASSETTE SUB-FAMILY B MEMBER 10, MITOCHONDRIAL"/>
    <property type="match status" value="1"/>
</dbReference>
<evidence type="ECO:0000256" key="5">
    <source>
        <dbReference type="ARBA" id="ARBA00022989"/>
    </source>
</evidence>
<dbReference type="GO" id="GO:0005524">
    <property type="term" value="F:ATP binding"/>
    <property type="evidence" value="ECO:0007669"/>
    <property type="project" value="UniProtKB-KW"/>
</dbReference>
<proteinExistence type="predicted"/>
<dbReference type="AlphaFoldDB" id="A0A2P8I0F4"/>
<evidence type="ECO:0000259" key="8">
    <source>
        <dbReference type="PROSITE" id="PS50893"/>
    </source>
</evidence>
<comment type="subcellular location">
    <subcellularLocation>
        <location evidence="1">Cell membrane</location>
        <topology evidence="1">Multi-pass membrane protein</topology>
    </subcellularLocation>
</comment>
<keyword evidence="6 7" id="KW-0472">Membrane</keyword>
<keyword evidence="11" id="KW-1185">Reference proteome</keyword>
<comment type="caution">
    <text evidence="10">The sequence shown here is derived from an EMBL/GenBank/DDBJ whole genome shotgun (WGS) entry which is preliminary data.</text>
</comment>
<evidence type="ECO:0000256" key="6">
    <source>
        <dbReference type="ARBA" id="ARBA00023136"/>
    </source>
</evidence>
<keyword evidence="5 7" id="KW-1133">Transmembrane helix</keyword>
<feature type="domain" description="ABC transporter" evidence="8">
    <location>
        <begin position="341"/>
        <end position="588"/>
    </location>
</feature>
<evidence type="ECO:0000256" key="1">
    <source>
        <dbReference type="ARBA" id="ARBA00004651"/>
    </source>
</evidence>
<dbReference type="InterPro" id="IPR027417">
    <property type="entry name" value="P-loop_NTPase"/>
</dbReference>
<reference evidence="10 11" key="1">
    <citation type="submission" date="2018-03" db="EMBL/GenBank/DDBJ databases">
        <title>Genomic Encyclopedia of Type Strains, Phase III (KMG-III): the genomes of soil and plant-associated and newly described type strains.</title>
        <authorList>
            <person name="Whitman W."/>
        </authorList>
    </citation>
    <scope>NUCLEOTIDE SEQUENCE [LARGE SCALE GENOMIC DNA]</scope>
    <source>
        <strain evidence="10 11">CGMCC 4.7097</strain>
    </source>
</reference>
<feature type="transmembrane region" description="Helical" evidence="7">
    <location>
        <begin position="59"/>
        <end position="80"/>
    </location>
</feature>
<dbReference type="Gene3D" id="1.20.1560.10">
    <property type="entry name" value="ABC transporter type 1, transmembrane domain"/>
    <property type="match status" value="1"/>
</dbReference>
<dbReference type="InterPro" id="IPR036640">
    <property type="entry name" value="ABC1_TM_sf"/>
</dbReference>
<dbReference type="InterPro" id="IPR011527">
    <property type="entry name" value="ABC1_TM_dom"/>
</dbReference>
<feature type="transmembrane region" description="Helical" evidence="7">
    <location>
        <begin position="137"/>
        <end position="156"/>
    </location>
</feature>
<dbReference type="RefSeq" id="WP_106619356.1">
    <property type="nucleotide sequence ID" value="NZ_PYAX01000016.1"/>
</dbReference>
<evidence type="ECO:0000256" key="2">
    <source>
        <dbReference type="ARBA" id="ARBA00022692"/>
    </source>
</evidence>
<dbReference type="InterPro" id="IPR003593">
    <property type="entry name" value="AAA+_ATPase"/>
</dbReference>
<gene>
    <name evidence="10" type="ORF">B0I31_1169</name>
</gene>
<dbReference type="PROSITE" id="PS50929">
    <property type="entry name" value="ABC_TM1F"/>
    <property type="match status" value="1"/>
</dbReference>
<evidence type="ECO:0000313" key="10">
    <source>
        <dbReference type="EMBL" id="PSL51933.1"/>
    </source>
</evidence>
<dbReference type="PANTHER" id="PTHR43394">
    <property type="entry name" value="ATP-DEPENDENT PERMEASE MDL1, MITOCHONDRIAL"/>
    <property type="match status" value="1"/>
</dbReference>
<dbReference type="SUPFAM" id="SSF52540">
    <property type="entry name" value="P-loop containing nucleoside triphosphate hydrolases"/>
    <property type="match status" value="1"/>
</dbReference>
<dbReference type="GO" id="GO:0005886">
    <property type="term" value="C:plasma membrane"/>
    <property type="evidence" value="ECO:0007669"/>
    <property type="project" value="UniProtKB-SubCell"/>
</dbReference>
<dbReference type="InterPro" id="IPR003439">
    <property type="entry name" value="ABC_transporter-like_ATP-bd"/>
</dbReference>
<dbReference type="PROSITE" id="PS00211">
    <property type="entry name" value="ABC_TRANSPORTER_1"/>
    <property type="match status" value="1"/>
</dbReference>
<dbReference type="SMART" id="SM00382">
    <property type="entry name" value="AAA"/>
    <property type="match status" value="1"/>
</dbReference>
<evidence type="ECO:0000313" key="11">
    <source>
        <dbReference type="Proteomes" id="UP000241118"/>
    </source>
</evidence>
<dbReference type="Pfam" id="PF00005">
    <property type="entry name" value="ABC_tran"/>
    <property type="match status" value="1"/>
</dbReference>
<protein>
    <submittedName>
        <fullName evidence="10">ATP-binding cassette subfamily B protein</fullName>
    </submittedName>
</protein>
<dbReference type="OrthoDB" id="9806127at2"/>
<dbReference type="InterPro" id="IPR017871">
    <property type="entry name" value="ABC_transporter-like_CS"/>
</dbReference>
<dbReference type="Gene3D" id="3.40.50.300">
    <property type="entry name" value="P-loop containing nucleotide triphosphate hydrolases"/>
    <property type="match status" value="1"/>
</dbReference>
<keyword evidence="2 7" id="KW-0812">Transmembrane</keyword>
<dbReference type="Proteomes" id="UP000241118">
    <property type="component" value="Unassembled WGS sequence"/>
</dbReference>
<feature type="transmembrane region" description="Helical" evidence="7">
    <location>
        <begin position="25"/>
        <end position="47"/>
    </location>
</feature>
<dbReference type="GO" id="GO:0016887">
    <property type="term" value="F:ATP hydrolysis activity"/>
    <property type="evidence" value="ECO:0007669"/>
    <property type="project" value="InterPro"/>
</dbReference>
<dbReference type="EMBL" id="PYAX01000016">
    <property type="protein sequence ID" value="PSL51933.1"/>
    <property type="molecule type" value="Genomic_DNA"/>
</dbReference>
<sequence>MKVLLTGAWTMIATAWRLNPRKTALAVALMTAGAVAAPLLAAALGWMTREVVAGSVGRAVLAGVTVAVPAVVVLAFGHFAHLAYYELSELAELDFDERVIAVSNGSAGIEHHERAEHADTWTVLRQEGRQFRTGLEALLNGVGLVLAVVLTAVLLAGQNPWLLLLPVAAVPPLLAGRVAERVLDRARTATAEPTRTALNLFHLATSARLAGELRVSGVRDELRARHNASWDTATRGLWRAHLTATWIRAAGQVVFALAYIAGVLLVVRDAIAGRRGVGDVVLVIVLAAQVNQQVATAVTLLQDLQRMAGAYRRLTEAAAWATGPDPAPATDAPPQRLDDGISFDRVAFTYPGTDVPVLHEVDLHLPAGATVAIVGENGAGKSTLVKLLCGFYRPSEGRILVDGVDLHGMAVEEWRTRIAAGFQDFVRYEFLAQQVVGLGDLSRVSSESTVRAALDRAGATGVLDELPEGLRTRLGKSYHDGAELSGGQWQKLALGRAMMREAPLLLVLDEPTSALDPEAEHVLFQRYAEHAKRVAGRTGGITVFVSHRFSTVRMADLIIVVGEGRVVESGDHATLIGRGGLYAELFALQAESYS</sequence>